<dbReference type="Proteomes" id="UP000282378">
    <property type="component" value="Unassembled WGS sequence"/>
</dbReference>
<feature type="non-terminal residue" evidence="1">
    <location>
        <position position="11"/>
    </location>
</feature>
<evidence type="ECO:0000313" key="2">
    <source>
        <dbReference type="Proteomes" id="UP000282378"/>
    </source>
</evidence>
<proteinExistence type="predicted"/>
<gene>
    <name evidence="1" type="ORF">APX70_01126</name>
</gene>
<organism evidence="1 2">
    <name type="scientific">Pseudomonas syringae pv. maculicola</name>
    <dbReference type="NCBI Taxonomy" id="59511"/>
    <lineage>
        <taxon>Bacteria</taxon>
        <taxon>Pseudomonadati</taxon>
        <taxon>Pseudomonadota</taxon>
        <taxon>Gammaproteobacteria</taxon>
        <taxon>Pseudomonadales</taxon>
        <taxon>Pseudomonadaceae</taxon>
        <taxon>Pseudomonas</taxon>
    </lineage>
</organism>
<name>A0A3M3ARI0_PSEYM</name>
<accession>A0A3M3ARI0</accession>
<evidence type="ECO:0000313" key="1">
    <source>
        <dbReference type="EMBL" id="RMM03098.1"/>
    </source>
</evidence>
<comment type="caution">
    <text evidence="1">The sequence shown here is derived from an EMBL/GenBank/DDBJ whole genome shotgun (WGS) entry which is preliminary data.</text>
</comment>
<dbReference type="EMBL" id="RBNL01000358">
    <property type="protein sequence ID" value="RMM03098.1"/>
    <property type="molecule type" value="Genomic_DNA"/>
</dbReference>
<protein>
    <submittedName>
        <fullName evidence="1">Monovalent cation/proton antiporter, MnhD/PhaD subunit</fullName>
    </submittedName>
</protein>
<reference evidence="1 2" key="1">
    <citation type="submission" date="2018-08" db="EMBL/GenBank/DDBJ databases">
        <title>Recombination of ecologically and evolutionarily significant loci maintains genetic cohesion in the Pseudomonas syringae species complex.</title>
        <authorList>
            <person name="Dillon M."/>
            <person name="Thakur S."/>
            <person name="Almeida R.N.D."/>
            <person name="Weir B.S."/>
            <person name="Guttman D.S."/>
        </authorList>
    </citation>
    <scope>NUCLEOTIDE SEQUENCE [LARGE SCALE GENOMIC DNA]</scope>
    <source>
        <strain evidence="1 2">88_10</strain>
    </source>
</reference>
<sequence>MNQLIIAPILL</sequence>